<feature type="coiled-coil region" evidence="1">
    <location>
        <begin position="91"/>
        <end position="118"/>
    </location>
</feature>
<dbReference type="Proteomes" id="UP000018208">
    <property type="component" value="Unassembled WGS sequence"/>
</dbReference>
<keyword evidence="1" id="KW-0175">Coiled coil</keyword>
<organism evidence="2">
    <name type="scientific">Spironucleus salmonicida</name>
    <dbReference type="NCBI Taxonomy" id="348837"/>
    <lineage>
        <taxon>Eukaryota</taxon>
        <taxon>Metamonada</taxon>
        <taxon>Diplomonadida</taxon>
        <taxon>Hexamitidae</taxon>
        <taxon>Hexamitinae</taxon>
        <taxon>Spironucleus</taxon>
    </lineage>
</organism>
<reference evidence="2 3" key="1">
    <citation type="journal article" date="2014" name="PLoS Genet.">
        <title>The Genome of Spironucleus salmonicida Highlights a Fish Pathogen Adapted to Fluctuating Environments.</title>
        <authorList>
            <person name="Xu F."/>
            <person name="Jerlstrom-Hultqvist J."/>
            <person name="Einarsson E."/>
            <person name="Astvaldsson A."/>
            <person name="Svard S.G."/>
            <person name="Andersson J.O."/>
        </authorList>
    </citation>
    <scope>NUCLEOTIDE SEQUENCE</scope>
    <source>
        <strain evidence="3">ATCC 50377</strain>
    </source>
</reference>
<dbReference type="EMBL" id="KI546035">
    <property type="protein sequence ID" value="EST47776.1"/>
    <property type="molecule type" value="Genomic_DNA"/>
</dbReference>
<evidence type="ECO:0000313" key="4">
    <source>
        <dbReference type="Proteomes" id="UP000018208"/>
    </source>
</evidence>
<name>V6LVP8_9EUKA</name>
<proteinExistence type="predicted"/>
<dbReference type="AlphaFoldDB" id="V6LVP8"/>
<dbReference type="VEuPathDB" id="GiardiaDB:SS50377_26357"/>
<evidence type="ECO:0000256" key="1">
    <source>
        <dbReference type="SAM" id="Coils"/>
    </source>
</evidence>
<reference evidence="3" key="2">
    <citation type="submission" date="2020-12" db="EMBL/GenBank/DDBJ databases">
        <title>New Spironucleus salmonicida genome in near-complete chromosomes.</title>
        <authorList>
            <person name="Xu F."/>
            <person name="Kurt Z."/>
            <person name="Jimenez-Gonzalez A."/>
            <person name="Astvaldsson A."/>
            <person name="Andersson J.O."/>
            <person name="Svard S.G."/>
        </authorList>
    </citation>
    <scope>NUCLEOTIDE SEQUENCE</scope>
    <source>
        <strain evidence="3">ATCC 50377</strain>
    </source>
</reference>
<dbReference type="EMBL" id="AUWU02000006">
    <property type="protein sequence ID" value="KAH0572148.1"/>
    <property type="molecule type" value="Genomic_DNA"/>
</dbReference>
<sequence length="146" mass="16883">MIKSKYQQLARVKGAMHHQQQANQTKLSTDWKAFQLNDDGQESQDSQSIKVVISIDYTNEHASLKNNIENMSNSFEVSCEFGRLACLSGKVKQQTQIAKDLRRKVNSLQLKQQRLQESIISNHQSQKIIYEEFGFLRKFLSQSVDF</sequence>
<accession>V6LVP8</accession>
<keyword evidence="4" id="KW-1185">Reference proteome</keyword>
<protein>
    <submittedName>
        <fullName evidence="2">Uncharacterized protein</fullName>
    </submittedName>
</protein>
<evidence type="ECO:0000313" key="3">
    <source>
        <dbReference type="EMBL" id="KAH0572148.1"/>
    </source>
</evidence>
<gene>
    <name evidence="2" type="ORF">SS50377_12175</name>
    <name evidence="3" type="ORF">SS50377_26357</name>
</gene>
<evidence type="ECO:0000313" key="2">
    <source>
        <dbReference type="EMBL" id="EST47776.1"/>
    </source>
</evidence>